<feature type="region of interest" description="Disordered" evidence="1">
    <location>
        <begin position="295"/>
        <end position="315"/>
    </location>
</feature>
<sequence length="336" mass="36134">MPPAISDIDFLSKLPLANPSMTQFPAPIWPQSDVPNKQQITDVSDKLEKWGDDNYWGDDLRNKQIVKLESRLEEVANVLEASTRKSAGLHVFEILGILGVAGCVGCDVRSSPLPPTSSEVPAFASKLHCTHQAHGKAEASGERPQLLRRLMDNTSLPPPPPPSDSLEQINALSEKLEKWGLDNYWGDDKLMKRLDAVEKLSNETSAFLDRIATEARAHDSLPLSSNGQVKPETVVVTERLSGAGADVQSLNLAEALAALTMCQSNLGTVLHREDTSSASTIDIVQSHVASNAEAAAASEGDLTEKKKAKVEEGPPAQALDMTADLIYAEDGSLGVK</sequence>
<dbReference type="AlphaFoldDB" id="I0YX61"/>
<evidence type="ECO:0000313" key="3">
    <source>
        <dbReference type="Proteomes" id="UP000007264"/>
    </source>
</evidence>
<accession>I0YX61</accession>
<dbReference type="RefSeq" id="XP_005647524.1">
    <property type="nucleotide sequence ID" value="XM_005647467.1"/>
</dbReference>
<reference evidence="2 3" key="1">
    <citation type="journal article" date="2012" name="Genome Biol.">
        <title>The genome of the polar eukaryotic microalga coccomyxa subellipsoidea reveals traits of cold adaptation.</title>
        <authorList>
            <person name="Blanc G."/>
            <person name="Agarkova I."/>
            <person name="Grimwood J."/>
            <person name="Kuo A."/>
            <person name="Brueggeman A."/>
            <person name="Dunigan D."/>
            <person name="Gurnon J."/>
            <person name="Ladunga I."/>
            <person name="Lindquist E."/>
            <person name="Lucas S."/>
            <person name="Pangilinan J."/>
            <person name="Proschold T."/>
            <person name="Salamov A."/>
            <person name="Schmutz J."/>
            <person name="Weeks D."/>
            <person name="Yamada T."/>
            <person name="Claverie J.M."/>
            <person name="Grigoriev I."/>
            <person name="Van Etten J."/>
            <person name="Lomsadze A."/>
            <person name="Borodovsky M."/>
        </authorList>
    </citation>
    <scope>NUCLEOTIDE SEQUENCE [LARGE SCALE GENOMIC DNA]</scope>
    <source>
        <strain evidence="2 3">C-169</strain>
    </source>
</reference>
<comment type="caution">
    <text evidence="2">The sequence shown here is derived from an EMBL/GenBank/DDBJ whole genome shotgun (WGS) entry which is preliminary data.</text>
</comment>
<dbReference type="GeneID" id="17040968"/>
<keyword evidence="3" id="KW-1185">Reference proteome</keyword>
<dbReference type="Proteomes" id="UP000007264">
    <property type="component" value="Unassembled WGS sequence"/>
</dbReference>
<proteinExistence type="predicted"/>
<organism evidence="2 3">
    <name type="scientific">Coccomyxa subellipsoidea (strain C-169)</name>
    <name type="common">Green microalga</name>
    <dbReference type="NCBI Taxonomy" id="574566"/>
    <lineage>
        <taxon>Eukaryota</taxon>
        <taxon>Viridiplantae</taxon>
        <taxon>Chlorophyta</taxon>
        <taxon>core chlorophytes</taxon>
        <taxon>Trebouxiophyceae</taxon>
        <taxon>Trebouxiophyceae incertae sedis</taxon>
        <taxon>Coccomyxaceae</taxon>
        <taxon>Coccomyxa</taxon>
        <taxon>Coccomyxa subellipsoidea</taxon>
    </lineage>
</organism>
<protein>
    <submittedName>
        <fullName evidence="2">Uncharacterized protein</fullName>
    </submittedName>
</protein>
<evidence type="ECO:0000256" key="1">
    <source>
        <dbReference type="SAM" id="MobiDB-lite"/>
    </source>
</evidence>
<dbReference type="KEGG" id="csl:COCSUDRAFT_63370"/>
<feature type="compositionally biased region" description="Basic and acidic residues" evidence="1">
    <location>
        <begin position="302"/>
        <end position="312"/>
    </location>
</feature>
<evidence type="ECO:0000313" key="2">
    <source>
        <dbReference type="EMBL" id="EIE22980.1"/>
    </source>
</evidence>
<dbReference type="EMBL" id="AGSI01000008">
    <property type="protein sequence ID" value="EIE22980.1"/>
    <property type="molecule type" value="Genomic_DNA"/>
</dbReference>
<gene>
    <name evidence="2" type="ORF">COCSUDRAFT_63370</name>
</gene>
<name>I0YX61_COCSC</name>